<dbReference type="AlphaFoldDB" id="K9X4E4"/>
<protein>
    <submittedName>
        <fullName evidence="2">Uncharacterized protein</fullName>
    </submittedName>
</protein>
<keyword evidence="1" id="KW-0472">Membrane</keyword>
<dbReference type="RefSeq" id="WP_015210760.1">
    <property type="nucleotide sequence ID" value="NC_019757.1"/>
</dbReference>
<organism evidence="2 3">
    <name type="scientific">Cylindrospermum stagnale PCC 7417</name>
    <dbReference type="NCBI Taxonomy" id="56107"/>
    <lineage>
        <taxon>Bacteria</taxon>
        <taxon>Bacillati</taxon>
        <taxon>Cyanobacteriota</taxon>
        <taxon>Cyanophyceae</taxon>
        <taxon>Nostocales</taxon>
        <taxon>Nostocaceae</taxon>
        <taxon>Cylindrospermum</taxon>
    </lineage>
</organism>
<gene>
    <name evidence="2" type="ORF">Cylst_5514</name>
</gene>
<dbReference type="STRING" id="56107.Cylst_5514"/>
<dbReference type="EMBL" id="CP003642">
    <property type="protein sequence ID" value="AFZ27525.1"/>
    <property type="molecule type" value="Genomic_DNA"/>
</dbReference>
<proteinExistence type="predicted"/>
<dbReference type="OrthoDB" id="9831474at2"/>
<feature type="transmembrane region" description="Helical" evidence="1">
    <location>
        <begin position="49"/>
        <end position="70"/>
    </location>
</feature>
<name>K9X4E4_9NOST</name>
<keyword evidence="1" id="KW-0812">Transmembrane</keyword>
<reference evidence="2 3" key="1">
    <citation type="submission" date="2012-06" db="EMBL/GenBank/DDBJ databases">
        <title>Finished chromosome of genome of Cylindrospermum stagnale PCC 7417.</title>
        <authorList>
            <consortium name="US DOE Joint Genome Institute"/>
            <person name="Gugger M."/>
            <person name="Coursin T."/>
            <person name="Rippka R."/>
            <person name="Tandeau De Marsac N."/>
            <person name="Huntemann M."/>
            <person name="Wei C.-L."/>
            <person name="Han J."/>
            <person name="Detter J.C."/>
            <person name="Han C."/>
            <person name="Tapia R."/>
            <person name="Chen A."/>
            <person name="Kyrpides N."/>
            <person name="Mavromatis K."/>
            <person name="Markowitz V."/>
            <person name="Szeto E."/>
            <person name="Ivanova N."/>
            <person name="Pagani I."/>
            <person name="Pati A."/>
            <person name="Goodwin L."/>
            <person name="Nordberg H.P."/>
            <person name="Cantor M.N."/>
            <person name="Hua S.X."/>
            <person name="Woyke T."/>
            <person name="Kerfeld C.A."/>
        </authorList>
    </citation>
    <scope>NUCLEOTIDE SEQUENCE [LARGE SCALE GENOMIC DNA]</scope>
    <source>
        <strain evidence="2 3">PCC 7417</strain>
    </source>
</reference>
<dbReference type="KEGG" id="csg:Cylst_5514"/>
<keyword evidence="1" id="KW-1133">Transmembrane helix</keyword>
<accession>K9X4E4</accession>
<dbReference type="PATRIC" id="fig|56107.3.peg.6068"/>
<keyword evidence="3" id="KW-1185">Reference proteome</keyword>
<evidence type="ECO:0000313" key="2">
    <source>
        <dbReference type="EMBL" id="AFZ27525.1"/>
    </source>
</evidence>
<dbReference type="HOGENOM" id="CLU_867971_0_0_3"/>
<evidence type="ECO:0000313" key="3">
    <source>
        <dbReference type="Proteomes" id="UP000010475"/>
    </source>
</evidence>
<feature type="transmembrane region" description="Helical" evidence="1">
    <location>
        <begin position="6"/>
        <end position="28"/>
    </location>
</feature>
<feature type="transmembrane region" description="Helical" evidence="1">
    <location>
        <begin position="82"/>
        <end position="103"/>
    </location>
</feature>
<dbReference type="eggNOG" id="ENOG5031YHI">
    <property type="taxonomic scope" value="Bacteria"/>
</dbReference>
<evidence type="ECO:0000256" key="1">
    <source>
        <dbReference type="SAM" id="Phobius"/>
    </source>
</evidence>
<sequence length="320" mass="38021">MNIHLSSEVIWSLAITSLIGLWLIWQAVRINSDIDILQLSVNWFRDRPIILPSLLFLISPFLSTYIFHNLSPDFNKILDNKIIAQLLITFGAVISIYIGNRALESFRKTQEQKKIAKILIASMEFHCECLKEIDRSIQDFVYESDMENIEFKVTQSREDNIYESTIKQIGVLKIEDTDKFYKYYTTLNSLLGNIMQNEKARGLSSEKYREIKIFKNYHHQQDIQEKIEIFFLDINLYLMSISKEILLDIDKFNKYKELLKADYSKIRRKNHTHGKMYDLLRRTEKLFKKYGLLAELEDHYNRQKSLWLSYSTAQELNEEN</sequence>
<dbReference type="Proteomes" id="UP000010475">
    <property type="component" value="Chromosome"/>
</dbReference>